<evidence type="ECO:0000256" key="1">
    <source>
        <dbReference type="SAM" id="SignalP"/>
    </source>
</evidence>
<comment type="caution">
    <text evidence="2">The sequence shown here is derived from an EMBL/GenBank/DDBJ whole genome shotgun (WGS) entry which is preliminary data.</text>
</comment>
<feature type="chain" id="PRO_5045035895" description="NlpC/P60 domain-containing protein" evidence="1">
    <location>
        <begin position="32"/>
        <end position="199"/>
    </location>
</feature>
<gene>
    <name evidence="2" type="ORF">GCM10010492_16720</name>
</gene>
<keyword evidence="3" id="KW-1185">Reference proteome</keyword>
<protein>
    <recommendedName>
        <fullName evidence="4">NlpC/P60 domain-containing protein</fullName>
    </recommendedName>
</protein>
<feature type="signal peptide" evidence="1">
    <location>
        <begin position="1"/>
        <end position="31"/>
    </location>
</feature>
<proteinExistence type="predicted"/>
<dbReference type="Proteomes" id="UP001500416">
    <property type="component" value="Unassembled WGS sequence"/>
</dbReference>
<dbReference type="RefSeq" id="WP_343933089.1">
    <property type="nucleotide sequence ID" value="NZ_BAAABU010000003.1"/>
</dbReference>
<dbReference type="SUPFAM" id="SSF54001">
    <property type="entry name" value="Cysteine proteinases"/>
    <property type="match status" value="1"/>
</dbReference>
<name>A0ABN0TE61_9PSEU</name>
<evidence type="ECO:0000313" key="2">
    <source>
        <dbReference type="EMBL" id="GAA0219387.1"/>
    </source>
</evidence>
<accession>A0ABN0TE61</accession>
<reference evidence="2 3" key="1">
    <citation type="journal article" date="2019" name="Int. J. Syst. Evol. Microbiol.">
        <title>The Global Catalogue of Microorganisms (GCM) 10K type strain sequencing project: providing services to taxonomists for standard genome sequencing and annotation.</title>
        <authorList>
            <consortium name="The Broad Institute Genomics Platform"/>
            <consortium name="The Broad Institute Genome Sequencing Center for Infectious Disease"/>
            <person name="Wu L."/>
            <person name="Ma J."/>
        </authorList>
    </citation>
    <scope>NUCLEOTIDE SEQUENCE [LARGE SCALE GENOMIC DNA]</scope>
    <source>
        <strain evidence="2 3">JCM 3380</strain>
    </source>
</reference>
<evidence type="ECO:0000313" key="3">
    <source>
        <dbReference type="Proteomes" id="UP001500416"/>
    </source>
</evidence>
<evidence type="ECO:0008006" key="4">
    <source>
        <dbReference type="Google" id="ProtNLM"/>
    </source>
</evidence>
<dbReference type="InterPro" id="IPR038765">
    <property type="entry name" value="Papain-like_cys_pep_sf"/>
</dbReference>
<sequence length="199" mass="21832">MQFNVLNKLARLAVAPVVAGALLFGSLGVAAADDVDQTGLVEIAADQGVEDAPDNSAEAAAAGYGGAITRAEVLKRAKYWWDKKVPYNMKGYYRDINGGKKYRTDCSGFVSMAWKLTSSRTTYTLPEVSKPISWSALKPGDIVLSKGHVKLFEKWANADKTVMWIYEQGSTRTDMDHEKVSVSTLKNGGYKPRAYKKIK</sequence>
<dbReference type="Gene3D" id="3.90.1720.10">
    <property type="entry name" value="endopeptidase domain like (from Nostoc punctiforme)"/>
    <property type="match status" value="1"/>
</dbReference>
<dbReference type="EMBL" id="BAAABU010000003">
    <property type="protein sequence ID" value="GAA0219387.1"/>
    <property type="molecule type" value="Genomic_DNA"/>
</dbReference>
<organism evidence="2 3">
    <name type="scientific">Saccharothrix mutabilis subsp. mutabilis</name>
    <dbReference type="NCBI Taxonomy" id="66855"/>
    <lineage>
        <taxon>Bacteria</taxon>
        <taxon>Bacillati</taxon>
        <taxon>Actinomycetota</taxon>
        <taxon>Actinomycetes</taxon>
        <taxon>Pseudonocardiales</taxon>
        <taxon>Pseudonocardiaceae</taxon>
        <taxon>Saccharothrix</taxon>
    </lineage>
</organism>
<keyword evidence="1" id="KW-0732">Signal</keyword>